<dbReference type="EMBL" id="JXTB01001185">
    <property type="protein sequence ID" value="PON31268.1"/>
    <property type="molecule type" value="Genomic_DNA"/>
</dbReference>
<protein>
    <submittedName>
        <fullName evidence="1">Uncharacterized protein</fullName>
    </submittedName>
</protein>
<evidence type="ECO:0000313" key="1">
    <source>
        <dbReference type="EMBL" id="PON31268.1"/>
    </source>
</evidence>
<evidence type="ECO:0000313" key="2">
    <source>
        <dbReference type="Proteomes" id="UP000237105"/>
    </source>
</evidence>
<keyword evidence="2" id="KW-1185">Reference proteome</keyword>
<proteinExistence type="predicted"/>
<dbReference type="Proteomes" id="UP000237105">
    <property type="component" value="Unassembled WGS sequence"/>
</dbReference>
<dbReference type="AlphaFoldDB" id="A0A2P5A3Z7"/>
<sequence>MVLPAIQFHAAFSTFLGTTSAIRFRRIKLELSVPRGYKDRILIGIRY</sequence>
<name>A0A2P5A3Z7_PARAD</name>
<gene>
    <name evidence="1" type="ORF">PanWU01x14_371110</name>
</gene>
<accession>A0A2P5A3Z7</accession>
<organism evidence="1 2">
    <name type="scientific">Parasponia andersonii</name>
    <name type="common">Sponia andersonii</name>
    <dbReference type="NCBI Taxonomy" id="3476"/>
    <lineage>
        <taxon>Eukaryota</taxon>
        <taxon>Viridiplantae</taxon>
        <taxon>Streptophyta</taxon>
        <taxon>Embryophyta</taxon>
        <taxon>Tracheophyta</taxon>
        <taxon>Spermatophyta</taxon>
        <taxon>Magnoliopsida</taxon>
        <taxon>eudicotyledons</taxon>
        <taxon>Gunneridae</taxon>
        <taxon>Pentapetalae</taxon>
        <taxon>rosids</taxon>
        <taxon>fabids</taxon>
        <taxon>Rosales</taxon>
        <taxon>Cannabaceae</taxon>
        <taxon>Parasponia</taxon>
    </lineage>
</organism>
<feature type="non-terminal residue" evidence="1">
    <location>
        <position position="47"/>
    </location>
</feature>
<reference evidence="2" key="1">
    <citation type="submission" date="2016-06" db="EMBL/GenBank/DDBJ databases">
        <title>Parallel loss of symbiosis genes in relatives of nitrogen-fixing non-legume Parasponia.</title>
        <authorList>
            <person name="Van Velzen R."/>
            <person name="Holmer R."/>
            <person name="Bu F."/>
            <person name="Rutten L."/>
            <person name="Van Zeijl A."/>
            <person name="Liu W."/>
            <person name="Santuari L."/>
            <person name="Cao Q."/>
            <person name="Sharma T."/>
            <person name="Shen D."/>
            <person name="Roswanjaya Y."/>
            <person name="Wardhani T."/>
            <person name="Kalhor M.S."/>
            <person name="Jansen J."/>
            <person name="Van den Hoogen J."/>
            <person name="Gungor B."/>
            <person name="Hartog M."/>
            <person name="Hontelez J."/>
            <person name="Verver J."/>
            <person name="Yang W.-C."/>
            <person name="Schijlen E."/>
            <person name="Repin R."/>
            <person name="Schilthuizen M."/>
            <person name="Schranz E."/>
            <person name="Heidstra R."/>
            <person name="Miyata K."/>
            <person name="Fedorova E."/>
            <person name="Kohlen W."/>
            <person name="Bisseling T."/>
            <person name="Smit S."/>
            <person name="Geurts R."/>
        </authorList>
    </citation>
    <scope>NUCLEOTIDE SEQUENCE [LARGE SCALE GENOMIC DNA]</scope>
    <source>
        <strain evidence="2">cv. WU1-14</strain>
    </source>
</reference>
<comment type="caution">
    <text evidence="1">The sequence shown here is derived from an EMBL/GenBank/DDBJ whole genome shotgun (WGS) entry which is preliminary data.</text>
</comment>